<dbReference type="RefSeq" id="WP_039246536.1">
    <property type="nucleotide sequence ID" value="NZ_JWSY01000018.1"/>
</dbReference>
<dbReference type="Gene3D" id="1.10.443.10">
    <property type="entry name" value="Intergrase catalytic core"/>
    <property type="match status" value="1"/>
</dbReference>
<accession>A0A0B4DRT8</accession>
<dbReference type="GO" id="GO:0003677">
    <property type="term" value="F:DNA binding"/>
    <property type="evidence" value="ECO:0007669"/>
    <property type="project" value="UniProtKB-KW"/>
</dbReference>
<evidence type="ECO:0000259" key="3">
    <source>
        <dbReference type="Pfam" id="PF00589"/>
    </source>
</evidence>
<dbReference type="Gene3D" id="1.10.150.130">
    <property type="match status" value="1"/>
</dbReference>
<protein>
    <submittedName>
        <fullName evidence="4">Integrase</fullName>
    </submittedName>
</protein>
<dbReference type="GO" id="GO:0006310">
    <property type="term" value="P:DNA recombination"/>
    <property type="evidence" value="ECO:0007669"/>
    <property type="project" value="UniProtKB-KW"/>
</dbReference>
<name>A0A0B4DRT8_9CAUL</name>
<dbReference type="GO" id="GO:0015074">
    <property type="term" value="P:DNA integration"/>
    <property type="evidence" value="ECO:0007669"/>
    <property type="project" value="InterPro"/>
</dbReference>
<evidence type="ECO:0000313" key="5">
    <source>
        <dbReference type="Proteomes" id="UP000031166"/>
    </source>
</evidence>
<dbReference type="STRING" id="172043.RM53_10370"/>
<dbReference type="CDD" id="cd00397">
    <property type="entry name" value="DNA_BRE_C"/>
    <property type="match status" value="1"/>
</dbReference>
<dbReference type="AlphaFoldDB" id="A0A0B4DRT8"/>
<comment type="caution">
    <text evidence="4">The sequence shown here is derived from an EMBL/GenBank/DDBJ whole genome shotgun (WGS) entry which is preliminary data.</text>
</comment>
<organism evidence="4 5">
    <name type="scientific">Brevundimonas nasdae</name>
    <dbReference type="NCBI Taxonomy" id="172043"/>
    <lineage>
        <taxon>Bacteria</taxon>
        <taxon>Pseudomonadati</taxon>
        <taxon>Pseudomonadota</taxon>
        <taxon>Alphaproteobacteria</taxon>
        <taxon>Caulobacterales</taxon>
        <taxon>Caulobacteraceae</taxon>
        <taxon>Brevundimonas</taxon>
    </lineage>
</organism>
<keyword evidence="2" id="KW-0233">DNA recombination</keyword>
<dbReference type="SUPFAM" id="SSF56349">
    <property type="entry name" value="DNA breaking-rejoining enzymes"/>
    <property type="match status" value="1"/>
</dbReference>
<dbReference type="Proteomes" id="UP000031166">
    <property type="component" value="Unassembled WGS sequence"/>
</dbReference>
<dbReference type="InterPro" id="IPR011010">
    <property type="entry name" value="DNA_brk_join_enz"/>
</dbReference>
<dbReference type="InterPro" id="IPR010998">
    <property type="entry name" value="Integrase_recombinase_N"/>
</dbReference>
<gene>
    <name evidence="4" type="ORF">RM53_10370</name>
</gene>
<keyword evidence="1" id="KW-0238">DNA-binding</keyword>
<dbReference type="Pfam" id="PF00589">
    <property type="entry name" value="Phage_integrase"/>
    <property type="match status" value="1"/>
</dbReference>
<evidence type="ECO:0000256" key="2">
    <source>
        <dbReference type="ARBA" id="ARBA00023172"/>
    </source>
</evidence>
<evidence type="ECO:0000313" key="4">
    <source>
        <dbReference type="EMBL" id="KIC56993.1"/>
    </source>
</evidence>
<feature type="domain" description="Tyr recombinase" evidence="3">
    <location>
        <begin position="268"/>
        <end position="347"/>
    </location>
</feature>
<proteinExistence type="predicted"/>
<dbReference type="InterPro" id="IPR013762">
    <property type="entry name" value="Integrase-like_cat_sf"/>
</dbReference>
<reference evidence="4 5" key="1">
    <citation type="submission" date="2014-12" db="EMBL/GenBank/DDBJ databases">
        <title>Genome sequencing of Brevundimonas nasdae TPW30.</title>
        <authorList>
            <person name="Tan P.W."/>
            <person name="Chan K.-G."/>
        </authorList>
    </citation>
    <scope>NUCLEOTIDE SEQUENCE [LARGE SCALE GENOMIC DNA]</scope>
    <source>
        <strain evidence="4 5">TPW30</strain>
    </source>
</reference>
<dbReference type="InterPro" id="IPR002104">
    <property type="entry name" value="Integrase_catalytic"/>
</dbReference>
<dbReference type="EMBL" id="JWSY01000018">
    <property type="protein sequence ID" value="KIC56993.1"/>
    <property type="molecule type" value="Genomic_DNA"/>
</dbReference>
<sequence length="376" mass="42129">MIERPTDKVKYVQRIRRPDGTVDLYFRKGGHREGPLRSADGSPELQAEVNAILSRLARTQAAQTPKAGTVGGAIERYRKSADFIGLALSTQVEYGRLLKEIELDVGDVRLAEVDKSWVRDLRDLWAPRGHKATNDRVQMLKNVLKPAVEDDRIKTNPFSGLKKLAPPHDADEVNLAWTDEEVDAFIALALKRNMPGLARAVALGRWGGFRRGTICNIPLSARIIAQDDDGLAQRRLYWTTEKRKVLCDKREDSRLSAFLESTPAKALTIAYNQRGHPWKVRALNQAVTRLAIALAETKRARPNLTPHGLRHARGLELAYAGASDAEIMAQLEHTTERAARIYRRQAERRRMADSGQDRVDNVVALKAERKRSSNGA</sequence>
<evidence type="ECO:0000256" key="1">
    <source>
        <dbReference type="ARBA" id="ARBA00023125"/>
    </source>
</evidence>